<dbReference type="GO" id="GO:0042773">
    <property type="term" value="P:ATP synthesis coupled electron transport"/>
    <property type="evidence" value="ECO:0007669"/>
    <property type="project" value="InterPro"/>
</dbReference>
<feature type="transmembrane region" description="Helical" evidence="5">
    <location>
        <begin position="106"/>
        <end position="123"/>
    </location>
</feature>
<evidence type="ECO:0000256" key="2">
    <source>
        <dbReference type="ARBA" id="ARBA00022692"/>
    </source>
</evidence>
<name>A0A1H8QK82_9HYPH</name>
<feature type="transmembrane region" description="Helical" evidence="5">
    <location>
        <begin position="327"/>
        <end position="348"/>
    </location>
</feature>
<dbReference type="OrthoDB" id="9811718at2"/>
<evidence type="ECO:0000313" key="11">
    <source>
        <dbReference type="Proteomes" id="UP000198939"/>
    </source>
</evidence>
<evidence type="ECO:0000313" key="8">
    <source>
        <dbReference type="EMBL" id="SEI04455.1"/>
    </source>
</evidence>
<keyword evidence="5" id="KW-0874">Quinone</keyword>
<accession>A0A1H8QK82</accession>
<keyword evidence="5" id="KW-1003">Cell membrane</keyword>
<keyword evidence="5" id="KW-0813">Transport</keyword>
<reference evidence="9 11" key="1">
    <citation type="submission" date="2016-10" db="EMBL/GenBank/DDBJ databases">
        <authorList>
            <person name="Varghese N."/>
            <person name="Submissions S."/>
        </authorList>
    </citation>
    <scope>NUCLEOTIDE SEQUENCE [LARGE SCALE GENOMIC DNA]</scope>
    <source>
        <strain evidence="9 11">CGMCC 1.7071</strain>
    </source>
</reference>
<dbReference type="GO" id="GO:0005886">
    <property type="term" value="C:plasma membrane"/>
    <property type="evidence" value="ECO:0007669"/>
    <property type="project" value="UniProtKB-SubCell"/>
</dbReference>
<gene>
    <name evidence="8" type="primary">nuoN_2</name>
    <name evidence="5" type="synonym">nuoN</name>
    <name evidence="8" type="ORF">RTCCBAU85039_3951</name>
    <name evidence="9" type="ORF">SAMN05216228_101957</name>
</gene>
<evidence type="ECO:0000256" key="5">
    <source>
        <dbReference type="HAMAP-Rule" id="MF_00445"/>
    </source>
</evidence>
<keyword evidence="2 5" id="KW-0812">Transmembrane</keyword>
<dbReference type="Pfam" id="PF00361">
    <property type="entry name" value="Proton_antipo_M"/>
    <property type="match status" value="1"/>
</dbReference>
<feature type="domain" description="NADH:quinone oxidoreductase/Mrp antiporter transmembrane" evidence="7">
    <location>
        <begin position="125"/>
        <end position="420"/>
    </location>
</feature>
<dbReference type="GO" id="GO:0008137">
    <property type="term" value="F:NADH dehydrogenase (ubiquinone) activity"/>
    <property type="evidence" value="ECO:0007669"/>
    <property type="project" value="InterPro"/>
</dbReference>
<dbReference type="EMBL" id="FOCV01000019">
    <property type="protein sequence ID" value="SEO54337.1"/>
    <property type="molecule type" value="Genomic_DNA"/>
</dbReference>
<comment type="catalytic activity">
    <reaction evidence="5">
        <text>a quinone + NADH + 5 H(+)(in) = a quinol + NAD(+) + 4 H(+)(out)</text>
        <dbReference type="Rhea" id="RHEA:57888"/>
        <dbReference type="ChEBI" id="CHEBI:15378"/>
        <dbReference type="ChEBI" id="CHEBI:24646"/>
        <dbReference type="ChEBI" id="CHEBI:57540"/>
        <dbReference type="ChEBI" id="CHEBI:57945"/>
        <dbReference type="ChEBI" id="CHEBI:132124"/>
    </reaction>
</comment>
<feature type="transmembrane region" description="Helical" evidence="5">
    <location>
        <begin position="204"/>
        <end position="229"/>
    </location>
</feature>
<dbReference type="AlphaFoldDB" id="A0A1H8QK82"/>
<proteinExistence type="inferred from homology"/>
<dbReference type="GO" id="GO:0012505">
    <property type="term" value="C:endomembrane system"/>
    <property type="evidence" value="ECO:0007669"/>
    <property type="project" value="UniProtKB-SubCell"/>
</dbReference>
<feature type="transmembrane region" description="Helical" evidence="5">
    <location>
        <begin position="447"/>
        <end position="465"/>
    </location>
</feature>
<comment type="function">
    <text evidence="5">NDH-1 shuttles electrons from NADH, via FMN and iron-sulfur (Fe-S) centers, to quinones in the respiratory chain. The immediate electron acceptor for the enzyme in this species is believed to be ubiquinone. Couples the redox reaction to proton translocation (for every two electrons transferred, four hydrogen ions are translocated across the cytoplasmic membrane), and thus conserves the redox energy in a proton gradient.</text>
</comment>
<keyword evidence="5" id="KW-0520">NAD</keyword>
<dbReference type="PANTHER" id="PTHR22773">
    <property type="entry name" value="NADH DEHYDROGENASE"/>
    <property type="match status" value="1"/>
</dbReference>
<keyword evidence="5" id="KW-0830">Ubiquinone</keyword>
<organism evidence="8 10">
    <name type="scientific">Rhizobium tibeticum</name>
    <dbReference type="NCBI Taxonomy" id="501024"/>
    <lineage>
        <taxon>Bacteria</taxon>
        <taxon>Pseudomonadati</taxon>
        <taxon>Pseudomonadota</taxon>
        <taxon>Alphaproteobacteria</taxon>
        <taxon>Hyphomicrobiales</taxon>
        <taxon>Rhizobiaceae</taxon>
        <taxon>Rhizobium/Agrobacterium group</taxon>
        <taxon>Rhizobium</taxon>
    </lineage>
</organism>
<dbReference type="RefSeq" id="WP_072377926.1">
    <property type="nucleotide sequence ID" value="NZ_FNXB01000021.1"/>
</dbReference>
<dbReference type="Proteomes" id="UP000183063">
    <property type="component" value="Unassembled WGS sequence"/>
</dbReference>
<feature type="transmembrane region" description="Helical" evidence="5">
    <location>
        <begin position="407"/>
        <end position="426"/>
    </location>
</feature>
<dbReference type="GO" id="GO:0048038">
    <property type="term" value="F:quinone binding"/>
    <property type="evidence" value="ECO:0007669"/>
    <property type="project" value="UniProtKB-KW"/>
</dbReference>
<dbReference type="STRING" id="501024.RTCCBAU85039_3951"/>
<feature type="transmembrane region" description="Helical" evidence="5">
    <location>
        <begin position="274"/>
        <end position="293"/>
    </location>
</feature>
<comment type="similarity">
    <text evidence="5">Belongs to the complex I subunit 2 family.</text>
</comment>
<feature type="transmembrane region" description="Helical" evidence="5">
    <location>
        <begin position="78"/>
        <end position="99"/>
    </location>
</feature>
<keyword evidence="5" id="KW-1278">Translocase</keyword>
<dbReference type="InterPro" id="IPR001750">
    <property type="entry name" value="ND/Mrp_TM"/>
</dbReference>
<keyword evidence="4 5" id="KW-0472">Membrane</keyword>
<evidence type="ECO:0000259" key="7">
    <source>
        <dbReference type="Pfam" id="PF00361"/>
    </source>
</evidence>
<dbReference type="EC" id="7.1.1.-" evidence="5"/>
<comment type="subcellular location">
    <subcellularLocation>
        <location evidence="5">Cell membrane</location>
        <topology evidence="5">Multi-pass membrane protein</topology>
    </subcellularLocation>
    <subcellularLocation>
        <location evidence="1">Endomembrane system</location>
        <topology evidence="1">Multi-pass membrane protein</topology>
    </subcellularLocation>
    <subcellularLocation>
        <location evidence="6">Membrane</location>
        <topology evidence="6">Multi-pass membrane protein</topology>
    </subcellularLocation>
</comment>
<reference evidence="8" key="3">
    <citation type="submission" date="2016-10" db="EMBL/GenBank/DDBJ databases">
        <authorList>
            <person name="de Groot N.N."/>
        </authorList>
    </citation>
    <scope>NUCLEOTIDE SEQUENCE [LARGE SCALE GENOMIC DNA]</scope>
    <source>
        <strain evidence="8">CCBAU85039</strain>
    </source>
</reference>
<feature type="transmembrane region" description="Helical" evidence="5">
    <location>
        <begin position="12"/>
        <end position="33"/>
    </location>
</feature>
<feature type="transmembrane region" description="Helical" evidence="5">
    <location>
        <begin position="241"/>
        <end position="262"/>
    </location>
</feature>
<reference evidence="10" key="2">
    <citation type="submission" date="2016-10" db="EMBL/GenBank/DDBJ databases">
        <authorList>
            <person name="Wibberg D."/>
        </authorList>
    </citation>
    <scope>NUCLEOTIDE SEQUENCE [LARGE SCALE GENOMIC DNA]</scope>
</reference>
<feature type="transmembrane region" description="Helical" evidence="5">
    <location>
        <begin position="40"/>
        <end position="58"/>
    </location>
</feature>
<protein>
    <recommendedName>
        <fullName evidence="5">NADH-quinone oxidoreductase subunit N</fullName>
        <ecNumber evidence="5">7.1.1.-</ecNumber>
    </recommendedName>
    <alternativeName>
        <fullName evidence="5">NADH dehydrogenase I subunit N</fullName>
    </alternativeName>
    <alternativeName>
        <fullName evidence="5">NDH-1 subunit N</fullName>
    </alternativeName>
</protein>
<evidence type="ECO:0000313" key="9">
    <source>
        <dbReference type="EMBL" id="SEO54337.1"/>
    </source>
</evidence>
<dbReference type="EMBL" id="FNXB01000021">
    <property type="protein sequence ID" value="SEI04455.1"/>
    <property type="molecule type" value="Genomic_DNA"/>
</dbReference>
<evidence type="ECO:0000256" key="3">
    <source>
        <dbReference type="ARBA" id="ARBA00022989"/>
    </source>
</evidence>
<feature type="transmembrane region" description="Helical" evidence="5">
    <location>
        <begin position="369"/>
        <end position="387"/>
    </location>
</feature>
<dbReference type="NCBIfam" id="NF004440">
    <property type="entry name" value="PRK05777.1-3"/>
    <property type="match status" value="1"/>
</dbReference>
<evidence type="ECO:0000256" key="6">
    <source>
        <dbReference type="RuleBase" id="RU000320"/>
    </source>
</evidence>
<dbReference type="NCBIfam" id="TIGR01770">
    <property type="entry name" value="NDH_I_N"/>
    <property type="match status" value="1"/>
</dbReference>
<dbReference type="HAMAP" id="MF_00445">
    <property type="entry name" value="NDH1_NuoN_1"/>
    <property type="match status" value="1"/>
</dbReference>
<feature type="transmembrane region" description="Helical" evidence="5">
    <location>
        <begin position="160"/>
        <end position="184"/>
    </location>
</feature>
<comment type="subunit">
    <text evidence="5">NDH-1 is composed of 14 different subunits. Subunits NuoA, H, J, K, L, M, N constitute the membrane sector of the complex.</text>
</comment>
<keyword evidence="3 5" id="KW-1133">Transmembrane helix</keyword>
<sequence length="481" mass="51044">MTSETILASLHLSIPELILAVGALVLLMVGVFSGERSGRMVSVLALIVLAAAALWLIFVPSEGVAYGGVFLSDGFGRFMKITALVGSIVALFMSLGLARENQLDKFEFPVLLVLCTLGILLMISANDLISLYLGLELQSLAIYVVAAINRDSVKSTEAGLKYFVLGALSSGMLLYGMSLVYGFTGHTQFAAIAQVLSVDGARSLGLIFGLVFILAGIAFKISAVPFHMWTPDVYEGAPTPVTAFLASAPKVAAMAMMTRIVITAFQPVLADWQQVVVFISIASMLLGSFAAIGQRNIKRLMAYSSIGHMGYALVGLASGTQTGVSGVMLYMVIYMVMTLGSFAIIMSMRRKDGTVVEEVNDLAGLSTTNPFMATVLTILMFSLAGIPPLAGFFAKYFVFVAAIEAKLYALAIIGILASVVGAYYYLRVIKLMWFDEATDEFARVSGSLRLVFGVSGLFVLAYVLIGGPIGGAAELAAATLF</sequence>
<evidence type="ECO:0000313" key="10">
    <source>
        <dbReference type="Proteomes" id="UP000183063"/>
    </source>
</evidence>
<evidence type="ECO:0000256" key="1">
    <source>
        <dbReference type="ARBA" id="ARBA00004127"/>
    </source>
</evidence>
<dbReference type="InterPro" id="IPR010096">
    <property type="entry name" value="NADH-Q_OxRdtase_suN/2"/>
</dbReference>
<keyword evidence="11" id="KW-1185">Reference proteome</keyword>
<dbReference type="Proteomes" id="UP000198939">
    <property type="component" value="Unassembled WGS sequence"/>
</dbReference>
<evidence type="ECO:0000256" key="4">
    <source>
        <dbReference type="ARBA" id="ARBA00023136"/>
    </source>
</evidence>
<dbReference type="GO" id="GO:0050136">
    <property type="term" value="F:NADH dehydrogenase (quinone) (non-electrogenic) activity"/>
    <property type="evidence" value="ECO:0007669"/>
    <property type="project" value="UniProtKB-UniRule"/>
</dbReference>